<reference evidence="2 3" key="1">
    <citation type="submission" date="2018-11" db="EMBL/GenBank/DDBJ databases">
        <title>Genome squencing of methanotrophic bacteria isolated from alkaline groundwater in Korea.</title>
        <authorList>
            <person name="Nguyen L.N."/>
        </authorList>
    </citation>
    <scope>NUCLEOTIDE SEQUENCE [LARGE SCALE GENOMIC DNA]</scope>
    <source>
        <strain evidence="2 3">GW6</strain>
    </source>
</reference>
<gene>
    <name evidence="2" type="ORF">EHO51_00775</name>
</gene>
<accession>A0A3G8M280</accession>
<dbReference type="KEGG" id="mros:EHO51_00775"/>
<organism evidence="2 3">
    <name type="scientific">Methylocystis rosea</name>
    <dbReference type="NCBI Taxonomy" id="173366"/>
    <lineage>
        <taxon>Bacteria</taxon>
        <taxon>Pseudomonadati</taxon>
        <taxon>Pseudomonadota</taxon>
        <taxon>Alphaproteobacteria</taxon>
        <taxon>Hyphomicrobiales</taxon>
        <taxon>Methylocystaceae</taxon>
        <taxon>Methylocystis</taxon>
    </lineage>
</organism>
<dbReference type="PIRSF" id="PIRSF028704">
    <property type="entry name" value="UPC028704"/>
    <property type="match status" value="1"/>
</dbReference>
<dbReference type="PANTHER" id="PTHR38592:SF3">
    <property type="entry name" value="BLL4819 PROTEIN"/>
    <property type="match status" value="1"/>
</dbReference>
<dbReference type="EMBL" id="CP034086">
    <property type="protein sequence ID" value="AZG75395.1"/>
    <property type="molecule type" value="Genomic_DNA"/>
</dbReference>
<evidence type="ECO:0008006" key="4">
    <source>
        <dbReference type="Google" id="ProtNLM"/>
    </source>
</evidence>
<dbReference type="AlphaFoldDB" id="A0A3G8M280"/>
<evidence type="ECO:0000256" key="1">
    <source>
        <dbReference type="SAM" id="Phobius"/>
    </source>
</evidence>
<feature type="transmembrane region" description="Helical" evidence="1">
    <location>
        <begin position="191"/>
        <end position="211"/>
    </location>
</feature>
<feature type="transmembrane region" description="Helical" evidence="1">
    <location>
        <begin position="136"/>
        <end position="158"/>
    </location>
</feature>
<keyword evidence="1" id="KW-0812">Transmembrane</keyword>
<sequence>MQGKRVEGIDFWRGAALAIILVNHIPGNVLGAITPRNFGFSDAAEGLVFLSSVSLALAYGEKFKRNVLDAAASLYGRALRLYGAHLGLTAAALALYGVASYFTPWDFLGSENSRAAPFADPARGVVGILALSHQVAYFNILPLYVVLIALAPALFACASRGGLRMLAASAAVYAAARLLGCNVPTWPEPGYWYFNPFAWQFMFALGIYCGGALKTRGVPFHAVAYRLALAFTIVSTLIVSNAFGLAPGLVDAAGRYLDWDKTDLGVVRIVDFVALAYVLHFSKITEALSQTRLFAFFTLLGRNGLSTYSSVSLLSALGQILQEASLASPALDVIFVAACLGLLHRIAAAVEQFSLAAPAATE</sequence>
<feature type="transmembrane region" description="Helical" evidence="1">
    <location>
        <begin position="223"/>
        <end position="244"/>
    </location>
</feature>
<dbReference type="Proteomes" id="UP000273982">
    <property type="component" value="Chromosome"/>
</dbReference>
<keyword evidence="1" id="KW-0472">Membrane</keyword>
<dbReference type="InterPro" id="IPR014550">
    <property type="entry name" value="UCP028704_OpgC"/>
</dbReference>
<feature type="transmembrane region" description="Helical" evidence="1">
    <location>
        <begin position="12"/>
        <end position="33"/>
    </location>
</feature>
<dbReference type="PANTHER" id="PTHR38592">
    <property type="entry name" value="BLL4819 PROTEIN"/>
    <property type="match status" value="1"/>
</dbReference>
<dbReference type="Pfam" id="PF10129">
    <property type="entry name" value="OpgC_C"/>
    <property type="match status" value="1"/>
</dbReference>
<feature type="transmembrane region" description="Helical" evidence="1">
    <location>
        <begin position="165"/>
        <end position="185"/>
    </location>
</feature>
<feature type="transmembrane region" description="Helical" evidence="1">
    <location>
        <begin position="264"/>
        <end position="281"/>
    </location>
</feature>
<evidence type="ECO:0000313" key="2">
    <source>
        <dbReference type="EMBL" id="AZG75395.1"/>
    </source>
</evidence>
<name>A0A3G8M280_9HYPH</name>
<evidence type="ECO:0000313" key="3">
    <source>
        <dbReference type="Proteomes" id="UP000273982"/>
    </source>
</evidence>
<proteinExistence type="predicted"/>
<protein>
    <recommendedName>
        <fullName evidence="4">OpgC domain-containing protein</fullName>
    </recommendedName>
</protein>
<feature type="transmembrane region" description="Helical" evidence="1">
    <location>
        <begin position="81"/>
        <end position="102"/>
    </location>
</feature>
<dbReference type="RefSeq" id="WP_124737284.1">
    <property type="nucleotide sequence ID" value="NZ_CP034086.1"/>
</dbReference>
<feature type="transmembrane region" description="Helical" evidence="1">
    <location>
        <begin position="39"/>
        <end position="60"/>
    </location>
</feature>
<keyword evidence="1" id="KW-1133">Transmembrane helix</keyword>